<accession>A0A392T6S9</accession>
<organism evidence="1 2">
    <name type="scientific">Trifolium medium</name>
    <dbReference type="NCBI Taxonomy" id="97028"/>
    <lineage>
        <taxon>Eukaryota</taxon>
        <taxon>Viridiplantae</taxon>
        <taxon>Streptophyta</taxon>
        <taxon>Embryophyta</taxon>
        <taxon>Tracheophyta</taxon>
        <taxon>Spermatophyta</taxon>
        <taxon>Magnoliopsida</taxon>
        <taxon>eudicotyledons</taxon>
        <taxon>Gunneridae</taxon>
        <taxon>Pentapetalae</taxon>
        <taxon>rosids</taxon>
        <taxon>fabids</taxon>
        <taxon>Fabales</taxon>
        <taxon>Fabaceae</taxon>
        <taxon>Papilionoideae</taxon>
        <taxon>50 kb inversion clade</taxon>
        <taxon>NPAAA clade</taxon>
        <taxon>Hologalegina</taxon>
        <taxon>IRL clade</taxon>
        <taxon>Trifolieae</taxon>
        <taxon>Trifolium</taxon>
    </lineage>
</organism>
<proteinExistence type="predicted"/>
<keyword evidence="2" id="KW-1185">Reference proteome</keyword>
<protein>
    <submittedName>
        <fullName evidence="1">Putative bromodomain protein</fullName>
    </submittedName>
</protein>
<sequence>MEHGKPSISSCWLDSTISLSQQKKNNVVALTDQNKKKEPTTTTVSTKTKDYVGDFGCKKMNKNLGPKTSCVKDHPRAEKY</sequence>
<name>A0A392T6S9_9FABA</name>
<reference evidence="1 2" key="1">
    <citation type="journal article" date="2018" name="Front. Plant Sci.">
        <title>Red Clover (Trifolium pratense) and Zigzag Clover (T. medium) - A Picture of Genomic Similarities and Differences.</title>
        <authorList>
            <person name="Dluhosova J."/>
            <person name="Istvanek J."/>
            <person name="Nedelnik J."/>
            <person name="Repkova J."/>
        </authorList>
    </citation>
    <scope>NUCLEOTIDE SEQUENCE [LARGE SCALE GENOMIC DNA]</scope>
    <source>
        <strain evidence="2">cv. 10/8</strain>
        <tissue evidence="1">Leaf</tissue>
    </source>
</reference>
<evidence type="ECO:0000313" key="2">
    <source>
        <dbReference type="Proteomes" id="UP000265520"/>
    </source>
</evidence>
<feature type="non-terminal residue" evidence="1">
    <location>
        <position position="80"/>
    </location>
</feature>
<dbReference type="AlphaFoldDB" id="A0A392T6S9"/>
<dbReference type="Proteomes" id="UP000265520">
    <property type="component" value="Unassembled WGS sequence"/>
</dbReference>
<dbReference type="EMBL" id="LXQA010507279">
    <property type="protein sequence ID" value="MCI56117.1"/>
    <property type="molecule type" value="Genomic_DNA"/>
</dbReference>
<evidence type="ECO:0000313" key="1">
    <source>
        <dbReference type="EMBL" id="MCI56117.1"/>
    </source>
</evidence>
<comment type="caution">
    <text evidence="1">The sequence shown here is derived from an EMBL/GenBank/DDBJ whole genome shotgun (WGS) entry which is preliminary data.</text>
</comment>